<dbReference type="NCBIfam" id="NF005115">
    <property type="entry name" value="PRK06547.1"/>
    <property type="match status" value="1"/>
</dbReference>
<accession>A0A4Y9G0T2</accession>
<keyword evidence="2" id="KW-1185">Reference proteome</keyword>
<comment type="caution">
    <text evidence="1">The sequence shown here is derived from an EMBL/GenBank/DDBJ whole genome shotgun (WGS) entry which is preliminary data.</text>
</comment>
<evidence type="ECO:0000313" key="2">
    <source>
        <dbReference type="Proteomes" id="UP000298358"/>
    </source>
</evidence>
<sequence length="196" mass="21801">MRSRSSAPDPFVAAHDDAFAVVADAVARLDSTAPVVLIDGRSGGGKTTLARRLADEWPPAGERPQLVALDSFYPGWDGLAEATRLTREWLLVPHAEHREARWRRFDWDVQAFAEEHAVDAERPLIIEGSGSLTAQAKPLADLTVWVDAPESSRRIRALDRDGDAYAPHWERWAAQEVEHMARHSPRALADLVFDLP</sequence>
<dbReference type="EMBL" id="SPQB01000001">
    <property type="protein sequence ID" value="TFU34645.1"/>
    <property type="molecule type" value="Genomic_DNA"/>
</dbReference>
<protein>
    <recommendedName>
        <fullName evidence="3">ATP-binding protein</fullName>
    </recommendedName>
</protein>
<dbReference type="AlphaFoldDB" id="A0A4Y9G0T2"/>
<gene>
    <name evidence="1" type="ORF">E4U02_00610</name>
</gene>
<organism evidence="1 2">
    <name type="scientific">Microbacterium paludicola</name>
    <dbReference type="NCBI Taxonomy" id="300019"/>
    <lineage>
        <taxon>Bacteria</taxon>
        <taxon>Bacillati</taxon>
        <taxon>Actinomycetota</taxon>
        <taxon>Actinomycetes</taxon>
        <taxon>Micrococcales</taxon>
        <taxon>Microbacteriaceae</taxon>
        <taxon>Microbacterium</taxon>
    </lineage>
</organism>
<evidence type="ECO:0008006" key="3">
    <source>
        <dbReference type="Google" id="ProtNLM"/>
    </source>
</evidence>
<dbReference type="RefSeq" id="WP_135112120.1">
    <property type="nucleotide sequence ID" value="NZ_JADGLL010000001.1"/>
</dbReference>
<dbReference type="InterPro" id="IPR027417">
    <property type="entry name" value="P-loop_NTPase"/>
</dbReference>
<dbReference type="Proteomes" id="UP000298358">
    <property type="component" value="Unassembled WGS sequence"/>
</dbReference>
<name>A0A4Y9G0T2_9MICO</name>
<dbReference type="OrthoDB" id="3237545at2"/>
<dbReference type="SUPFAM" id="SSF52540">
    <property type="entry name" value="P-loop containing nucleoside triphosphate hydrolases"/>
    <property type="match status" value="1"/>
</dbReference>
<reference evidence="1 2" key="1">
    <citation type="submission" date="2019-03" db="EMBL/GenBank/DDBJ databases">
        <title>Diversity of the mouse oral microbiome.</title>
        <authorList>
            <person name="Joseph S."/>
            <person name="Aduse-Opoku J."/>
            <person name="Curtis M."/>
            <person name="Wade W."/>
            <person name="Hashim A."/>
        </authorList>
    </citation>
    <scope>NUCLEOTIDE SEQUENCE [LARGE SCALE GENOMIC DNA]</scope>
    <source>
        <strain evidence="1 2">P1012</strain>
    </source>
</reference>
<proteinExistence type="predicted"/>
<dbReference type="Gene3D" id="3.40.50.300">
    <property type="entry name" value="P-loop containing nucleotide triphosphate hydrolases"/>
    <property type="match status" value="1"/>
</dbReference>
<evidence type="ECO:0000313" key="1">
    <source>
        <dbReference type="EMBL" id="TFU34645.1"/>
    </source>
</evidence>